<dbReference type="PANTHER" id="PTHR43812">
    <property type="entry name" value="BLR2425 PROTEIN"/>
    <property type="match status" value="1"/>
</dbReference>
<dbReference type="OrthoDB" id="9783347at2"/>
<sequence length="209" mass="22589">MNYDAIKNEHGLRHDPFKAIVAPRPIGWISSLDAQGNANLAPYSFFNAVSDNPHIVMFSSAGWKDSVANIETTGEFVCNLATFALREQMNQSSAPYASGVSEFGETGLTAVASSAVKVPRVGEVPVALECRHLQTLQLRDLEGTPADRWMVLGQVVSIYIDDAVIRDGVIDVTELRPLARLGYHDYSVVDHVFQMTRPRGGGGEASGAA</sequence>
<evidence type="ECO:0000313" key="2">
    <source>
        <dbReference type="EMBL" id="PTW61633.1"/>
    </source>
</evidence>
<organism evidence="2 3">
    <name type="scientific">Breoghania corrubedonensis</name>
    <dbReference type="NCBI Taxonomy" id="665038"/>
    <lineage>
        <taxon>Bacteria</taxon>
        <taxon>Pseudomonadati</taxon>
        <taxon>Pseudomonadota</taxon>
        <taxon>Alphaproteobacteria</taxon>
        <taxon>Hyphomicrobiales</taxon>
        <taxon>Stappiaceae</taxon>
        <taxon>Breoghania</taxon>
    </lineage>
</organism>
<dbReference type="RefSeq" id="WP_107989475.1">
    <property type="nucleotide sequence ID" value="NZ_QAYG01000002.1"/>
</dbReference>
<dbReference type="InterPro" id="IPR012349">
    <property type="entry name" value="Split_barrel_FMN-bd"/>
</dbReference>
<dbReference type="GO" id="GO:0016646">
    <property type="term" value="F:oxidoreductase activity, acting on the CH-NH group of donors, NAD or NADP as acceptor"/>
    <property type="evidence" value="ECO:0007669"/>
    <property type="project" value="UniProtKB-ARBA"/>
</dbReference>
<dbReference type="InterPro" id="IPR002563">
    <property type="entry name" value="Flavin_Rdtase-like_dom"/>
</dbReference>
<dbReference type="SUPFAM" id="SSF50475">
    <property type="entry name" value="FMN-binding split barrel"/>
    <property type="match status" value="1"/>
</dbReference>
<name>A0A2T5VD03_9HYPH</name>
<protein>
    <submittedName>
        <fullName evidence="2">Flavin reductase (DIM6/NTAB) family NADH-FMN oxidoreductase RutF</fullName>
    </submittedName>
</protein>
<accession>A0A2T5VD03</accession>
<comment type="caution">
    <text evidence="2">The sequence shown here is derived from an EMBL/GenBank/DDBJ whole genome shotgun (WGS) entry which is preliminary data.</text>
</comment>
<keyword evidence="3" id="KW-1185">Reference proteome</keyword>
<evidence type="ECO:0000313" key="3">
    <source>
        <dbReference type="Proteomes" id="UP000244081"/>
    </source>
</evidence>
<dbReference type="Pfam" id="PF01613">
    <property type="entry name" value="Flavin_Reduct"/>
    <property type="match status" value="1"/>
</dbReference>
<dbReference type="SMART" id="SM00903">
    <property type="entry name" value="Flavin_Reduct"/>
    <property type="match status" value="1"/>
</dbReference>
<dbReference type="EMBL" id="QAYG01000002">
    <property type="protein sequence ID" value="PTW61633.1"/>
    <property type="molecule type" value="Genomic_DNA"/>
</dbReference>
<gene>
    <name evidence="2" type="ORF">C8N35_102348</name>
</gene>
<dbReference type="Gene3D" id="2.30.110.10">
    <property type="entry name" value="Electron Transport, Fmn-binding Protein, Chain A"/>
    <property type="match status" value="1"/>
</dbReference>
<dbReference type="Proteomes" id="UP000244081">
    <property type="component" value="Unassembled WGS sequence"/>
</dbReference>
<dbReference type="PANTHER" id="PTHR43812:SF2">
    <property type="entry name" value="FLAVIN REDUCTASE LIKE DOMAIN-CONTAINING PROTEIN"/>
    <property type="match status" value="1"/>
</dbReference>
<feature type="domain" description="Flavin reductase like" evidence="1">
    <location>
        <begin position="19"/>
        <end position="173"/>
    </location>
</feature>
<reference evidence="2 3" key="1">
    <citation type="submission" date="2018-04" db="EMBL/GenBank/DDBJ databases">
        <title>Genomic Encyclopedia of Archaeal and Bacterial Type Strains, Phase II (KMG-II): from individual species to whole genera.</title>
        <authorList>
            <person name="Goeker M."/>
        </authorList>
    </citation>
    <scope>NUCLEOTIDE SEQUENCE [LARGE SCALE GENOMIC DNA]</scope>
    <source>
        <strain evidence="2 3">DSM 23382</strain>
    </source>
</reference>
<evidence type="ECO:0000259" key="1">
    <source>
        <dbReference type="SMART" id="SM00903"/>
    </source>
</evidence>
<dbReference type="AlphaFoldDB" id="A0A2T5VD03"/>
<proteinExistence type="predicted"/>
<dbReference type="GO" id="GO:0010181">
    <property type="term" value="F:FMN binding"/>
    <property type="evidence" value="ECO:0007669"/>
    <property type="project" value="InterPro"/>
</dbReference>